<evidence type="ECO:0000313" key="2">
    <source>
        <dbReference type="EMBL" id="QHU33324.1"/>
    </source>
</evidence>
<organism evidence="2">
    <name type="scientific">viral metagenome</name>
    <dbReference type="NCBI Taxonomy" id="1070528"/>
    <lineage>
        <taxon>unclassified sequences</taxon>
        <taxon>metagenomes</taxon>
        <taxon>organismal metagenomes</taxon>
    </lineage>
</organism>
<name>A0A6C0LUT2_9ZZZZ</name>
<feature type="region of interest" description="Disordered" evidence="1">
    <location>
        <begin position="138"/>
        <end position="164"/>
    </location>
</feature>
<proteinExistence type="predicted"/>
<reference evidence="2" key="1">
    <citation type="journal article" date="2020" name="Nature">
        <title>Giant virus diversity and host interactions through global metagenomics.</title>
        <authorList>
            <person name="Schulz F."/>
            <person name="Roux S."/>
            <person name="Paez-Espino D."/>
            <person name="Jungbluth S."/>
            <person name="Walsh D.A."/>
            <person name="Denef V.J."/>
            <person name="McMahon K.D."/>
            <person name="Konstantinidis K.T."/>
            <person name="Eloe-Fadrosh E.A."/>
            <person name="Kyrpides N.C."/>
            <person name="Woyke T."/>
        </authorList>
    </citation>
    <scope>NUCLEOTIDE SEQUENCE</scope>
    <source>
        <strain evidence="2">GVMAG-S-1014582-52</strain>
    </source>
</reference>
<accession>A0A6C0LUT2</accession>
<dbReference type="EMBL" id="MN740556">
    <property type="protein sequence ID" value="QHU33324.1"/>
    <property type="molecule type" value="Genomic_DNA"/>
</dbReference>
<evidence type="ECO:0000256" key="1">
    <source>
        <dbReference type="SAM" id="MobiDB-lite"/>
    </source>
</evidence>
<feature type="compositionally biased region" description="Basic and acidic residues" evidence="1">
    <location>
        <begin position="141"/>
        <end position="155"/>
    </location>
</feature>
<dbReference type="AlphaFoldDB" id="A0A6C0LUT2"/>
<sequence>MECQGILYNGEKCKKIGQFYGNSDTILCNSHANFKKFIRERVHRSTNLPIEHLLEEGYLEKELQNISEEIHFRYVETVILHEGKTDYGHHKWMLLLHNKHNYISHILCIQNRFGVEKTKNIIQYEQFKKKEYFTSYSHNQKRYEDKKREDKEEKNRKMRNYKPY</sequence>
<protein>
    <submittedName>
        <fullName evidence="2">Uncharacterized protein</fullName>
    </submittedName>
</protein>